<dbReference type="InterPro" id="IPR006311">
    <property type="entry name" value="TAT_signal"/>
</dbReference>
<dbReference type="EMBL" id="BAABJP010000020">
    <property type="protein sequence ID" value="GAA5160309.1"/>
    <property type="molecule type" value="Genomic_DNA"/>
</dbReference>
<dbReference type="PROSITE" id="PS51257">
    <property type="entry name" value="PROKAR_LIPOPROTEIN"/>
    <property type="match status" value="1"/>
</dbReference>
<keyword evidence="3" id="KW-1185">Reference proteome</keyword>
<evidence type="ECO:0000313" key="2">
    <source>
        <dbReference type="EMBL" id="GAA5160309.1"/>
    </source>
</evidence>
<dbReference type="Gene3D" id="3.40.190.10">
    <property type="entry name" value="Periplasmic binding protein-like II"/>
    <property type="match status" value="2"/>
</dbReference>
<proteinExistence type="predicted"/>
<reference evidence="3" key="1">
    <citation type="journal article" date="2019" name="Int. J. Syst. Evol. Microbiol.">
        <title>The Global Catalogue of Microorganisms (GCM) 10K type strain sequencing project: providing services to taxonomists for standard genome sequencing and annotation.</title>
        <authorList>
            <consortium name="The Broad Institute Genomics Platform"/>
            <consortium name="The Broad Institute Genome Sequencing Center for Infectious Disease"/>
            <person name="Wu L."/>
            <person name="Ma J."/>
        </authorList>
    </citation>
    <scope>NUCLEOTIDE SEQUENCE [LARGE SCALE GENOMIC DNA]</scope>
    <source>
        <strain evidence="3">JCM 18303</strain>
    </source>
</reference>
<comment type="caution">
    <text evidence="2">The sequence shown here is derived from an EMBL/GenBank/DDBJ whole genome shotgun (WGS) entry which is preliminary data.</text>
</comment>
<dbReference type="InterPro" id="IPR001638">
    <property type="entry name" value="Solute-binding_3/MltF_N"/>
</dbReference>
<protein>
    <submittedName>
        <fullName evidence="2">TAXI family TRAP transporter solute-binding subunit</fullName>
    </submittedName>
</protein>
<evidence type="ECO:0000313" key="3">
    <source>
        <dbReference type="Proteomes" id="UP001428817"/>
    </source>
</evidence>
<dbReference type="Proteomes" id="UP001428817">
    <property type="component" value="Unassembled WGS sequence"/>
</dbReference>
<dbReference type="PROSITE" id="PS51318">
    <property type="entry name" value="TAT"/>
    <property type="match status" value="1"/>
</dbReference>
<dbReference type="RefSeq" id="WP_345703000.1">
    <property type="nucleotide sequence ID" value="NZ_BAABJP010000020.1"/>
</dbReference>
<sequence length="316" mass="33210">MLTRRALLTAMGTGALGWAAGCGTGGARELTVAAGEPGGFYLEFAQLLAREIPARESSLRVRALATEGSRDNLRLLSEGRADLALTLVDSAQVANGHPDRRSAVRAVGRVYENYLQLVVLEQSPIHTVADLAGRTVSAGAAGSGAELTARRVMQVAGLHTEPGGQPVTVRNHPFVAAIAALEAGQIDALFWSGGVPTPALAALAKRRRIRLLPMNELLPALRRAYNTAYELVSVPADSYDAGGEVVTVGVANLVVCRPELDAEIVDVVTRTLVTHAARLVPEQALGTQFLDPRSLIVTSGIPLHPGAMAAYRSLHG</sequence>
<gene>
    <name evidence="2" type="ORF">GCM10023321_42700</name>
</gene>
<name>A0ABP9QDZ1_9PSEU</name>
<dbReference type="NCBIfam" id="TIGR02122">
    <property type="entry name" value="TRAP_TAXI"/>
    <property type="match status" value="1"/>
</dbReference>
<accession>A0ABP9QDZ1</accession>
<feature type="domain" description="Solute-binding protein family 3/N-terminal" evidence="1">
    <location>
        <begin position="29"/>
        <end position="246"/>
    </location>
</feature>
<dbReference type="SMART" id="SM00062">
    <property type="entry name" value="PBPb"/>
    <property type="match status" value="1"/>
</dbReference>
<dbReference type="SUPFAM" id="SSF53850">
    <property type="entry name" value="Periplasmic binding protein-like II"/>
    <property type="match status" value="1"/>
</dbReference>
<evidence type="ECO:0000259" key="1">
    <source>
        <dbReference type="SMART" id="SM00062"/>
    </source>
</evidence>
<dbReference type="InterPro" id="IPR011852">
    <property type="entry name" value="TRAP_TAXI"/>
</dbReference>
<dbReference type="PANTHER" id="PTHR42941:SF1">
    <property type="entry name" value="SLL1037 PROTEIN"/>
    <property type="match status" value="1"/>
</dbReference>
<dbReference type="PANTHER" id="PTHR42941">
    <property type="entry name" value="SLL1037 PROTEIN"/>
    <property type="match status" value="1"/>
</dbReference>
<dbReference type="Pfam" id="PF16868">
    <property type="entry name" value="NMT1_3"/>
    <property type="match status" value="1"/>
</dbReference>
<organism evidence="2 3">
    <name type="scientific">Pseudonocardia eucalypti</name>
    <dbReference type="NCBI Taxonomy" id="648755"/>
    <lineage>
        <taxon>Bacteria</taxon>
        <taxon>Bacillati</taxon>
        <taxon>Actinomycetota</taxon>
        <taxon>Actinomycetes</taxon>
        <taxon>Pseudonocardiales</taxon>
        <taxon>Pseudonocardiaceae</taxon>
        <taxon>Pseudonocardia</taxon>
    </lineage>
</organism>